<sequence>MGAQPDVLGDLLVLVELTSARERVPAGALERWALDCAGRSLGADLRGLDPHRSMLRTALVGARAALRERAAGLAPTTLADAHGRALAVREALDDTGLDDLDTARSRAAVASVHHALRCVGEGLAPNPRRNVEAHATAERARAAFADGLAESLPQARRLLWRAQLLPTGAELLVRLDYAESRGALPPDPRAREWIHAQRRLLMAEDEDSRFALVLRHPRPVFLTEFEELR</sequence>
<dbReference type="STRING" id="391625.PPSIR1_17570"/>
<dbReference type="EMBL" id="ABCS01000144">
    <property type="protein sequence ID" value="EDM74190.1"/>
    <property type="molecule type" value="Genomic_DNA"/>
</dbReference>
<evidence type="ECO:0000313" key="2">
    <source>
        <dbReference type="Proteomes" id="UP000005801"/>
    </source>
</evidence>
<gene>
    <name evidence="1" type="ORF">PPSIR1_17570</name>
</gene>
<protein>
    <submittedName>
        <fullName evidence="1">Uncharacterized protein</fullName>
    </submittedName>
</protein>
<proteinExistence type="predicted"/>
<dbReference type="AlphaFoldDB" id="A6GIV5"/>
<evidence type="ECO:0000313" key="1">
    <source>
        <dbReference type="EMBL" id="EDM74190.1"/>
    </source>
</evidence>
<dbReference type="RefSeq" id="WP_006976641.1">
    <property type="nucleotide sequence ID" value="NZ_ABCS01000144.1"/>
</dbReference>
<accession>A6GIV5</accession>
<comment type="caution">
    <text evidence="1">The sequence shown here is derived from an EMBL/GenBank/DDBJ whole genome shotgun (WGS) entry which is preliminary data.</text>
</comment>
<keyword evidence="2" id="KW-1185">Reference proteome</keyword>
<dbReference type="Proteomes" id="UP000005801">
    <property type="component" value="Unassembled WGS sequence"/>
</dbReference>
<reference evidence="1 2" key="1">
    <citation type="submission" date="2007-06" db="EMBL/GenBank/DDBJ databases">
        <authorList>
            <person name="Shimkets L."/>
            <person name="Ferriera S."/>
            <person name="Johnson J."/>
            <person name="Kravitz S."/>
            <person name="Beeson K."/>
            <person name="Sutton G."/>
            <person name="Rogers Y.-H."/>
            <person name="Friedman R."/>
            <person name="Frazier M."/>
            <person name="Venter J.C."/>
        </authorList>
    </citation>
    <scope>NUCLEOTIDE SEQUENCE [LARGE SCALE GENOMIC DNA]</scope>
    <source>
        <strain evidence="1 2">SIR-1</strain>
    </source>
</reference>
<organism evidence="1 2">
    <name type="scientific">Plesiocystis pacifica SIR-1</name>
    <dbReference type="NCBI Taxonomy" id="391625"/>
    <lineage>
        <taxon>Bacteria</taxon>
        <taxon>Pseudomonadati</taxon>
        <taxon>Myxococcota</taxon>
        <taxon>Polyangia</taxon>
        <taxon>Nannocystales</taxon>
        <taxon>Nannocystaceae</taxon>
        <taxon>Plesiocystis</taxon>
    </lineage>
</organism>
<name>A6GIV5_9BACT</name>